<feature type="region of interest" description="Disordered" evidence="5">
    <location>
        <begin position="589"/>
        <end position="610"/>
    </location>
</feature>
<evidence type="ECO:0000256" key="3">
    <source>
        <dbReference type="ARBA" id="ARBA00022989"/>
    </source>
</evidence>
<feature type="domain" description="Major facilitator superfamily (MFS) profile" evidence="7">
    <location>
        <begin position="148"/>
        <end position="588"/>
    </location>
</feature>
<dbReference type="Proteomes" id="UP000728185">
    <property type="component" value="Unassembled WGS sequence"/>
</dbReference>
<gene>
    <name evidence="8" type="ORF">FBUS_05725</name>
</gene>
<feature type="transmembrane region" description="Helical" evidence="6">
    <location>
        <begin position="472"/>
        <end position="493"/>
    </location>
</feature>
<evidence type="ECO:0000256" key="6">
    <source>
        <dbReference type="SAM" id="Phobius"/>
    </source>
</evidence>
<evidence type="ECO:0000313" key="8">
    <source>
        <dbReference type="EMBL" id="KAA0197764.1"/>
    </source>
</evidence>
<feature type="transmembrane region" description="Helical" evidence="6">
    <location>
        <begin position="182"/>
        <end position="202"/>
    </location>
</feature>
<keyword evidence="4 6" id="KW-0472">Membrane</keyword>
<feature type="transmembrane region" description="Helical" evidence="6">
    <location>
        <begin position="499"/>
        <end position="523"/>
    </location>
</feature>
<dbReference type="AlphaFoldDB" id="A0A8E0S5U4"/>
<protein>
    <recommendedName>
        <fullName evidence="7">Major facilitator superfamily (MFS) profile domain-containing protein</fullName>
    </recommendedName>
</protein>
<feature type="compositionally biased region" description="Basic and acidic residues" evidence="5">
    <location>
        <begin position="1"/>
        <end position="24"/>
    </location>
</feature>
<dbReference type="PROSITE" id="PS50850">
    <property type="entry name" value="MFS"/>
    <property type="match status" value="1"/>
</dbReference>
<organism evidence="8 9">
    <name type="scientific">Fasciolopsis buskii</name>
    <dbReference type="NCBI Taxonomy" id="27845"/>
    <lineage>
        <taxon>Eukaryota</taxon>
        <taxon>Metazoa</taxon>
        <taxon>Spiralia</taxon>
        <taxon>Lophotrochozoa</taxon>
        <taxon>Platyhelminthes</taxon>
        <taxon>Trematoda</taxon>
        <taxon>Digenea</taxon>
        <taxon>Plagiorchiida</taxon>
        <taxon>Echinostomata</taxon>
        <taxon>Echinostomatoidea</taxon>
        <taxon>Fasciolidae</taxon>
        <taxon>Fasciolopsis</taxon>
    </lineage>
</organism>
<evidence type="ECO:0000256" key="1">
    <source>
        <dbReference type="ARBA" id="ARBA00004141"/>
    </source>
</evidence>
<evidence type="ECO:0000256" key="5">
    <source>
        <dbReference type="SAM" id="MobiDB-lite"/>
    </source>
</evidence>
<dbReference type="InterPro" id="IPR011701">
    <property type="entry name" value="MFS"/>
</dbReference>
<dbReference type="SUPFAM" id="SSF103473">
    <property type="entry name" value="MFS general substrate transporter"/>
    <property type="match status" value="1"/>
</dbReference>
<feature type="transmembrane region" description="Helical" evidence="6">
    <location>
        <begin position="271"/>
        <end position="293"/>
    </location>
</feature>
<evidence type="ECO:0000256" key="2">
    <source>
        <dbReference type="ARBA" id="ARBA00022692"/>
    </source>
</evidence>
<keyword evidence="3 6" id="KW-1133">Transmembrane helix</keyword>
<feature type="transmembrane region" description="Helical" evidence="6">
    <location>
        <begin position="299"/>
        <end position="319"/>
    </location>
</feature>
<feature type="region of interest" description="Disordered" evidence="5">
    <location>
        <begin position="1"/>
        <end position="26"/>
    </location>
</feature>
<evidence type="ECO:0000256" key="4">
    <source>
        <dbReference type="ARBA" id="ARBA00023136"/>
    </source>
</evidence>
<dbReference type="InterPro" id="IPR020846">
    <property type="entry name" value="MFS_dom"/>
</dbReference>
<evidence type="ECO:0000259" key="7">
    <source>
        <dbReference type="PROSITE" id="PS50850"/>
    </source>
</evidence>
<name>A0A8E0S5U4_9TREM</name>
<dbReference type="InterPro" id="IPR036259">
    <property type="entry name" value="MFS_trans_sf"/>
</dbReference>
<comment type="subcellular location">
    <subcellularLocation>
        <location evidence="1">Membrane</location>
        <topology evidence="1">Multi-pass membrane protein</topology>
    </subcellularLocation>
</comment>
<keyword evidence="9" id="KW-1185">Reference proteome</keyword>
<dbReference type="PANTHER" id="PTHR24064">
    <property type="entry name" value="SOLUTE CARRIER FAMILY 22 MEMBER"/>
    <property type="match status" value="1"/>
</dbReference>
<feature type="transmembrane region" description="Helical" evidence="6">
    <location>
        <begin position="239"/>
        <end position="259"/>
    </location>
</feature>
<sequence length="610" mass="69291">MSISDPKTEVHVRLPPSENHKPNESPRTVPFVIDDLLEHEVGACGLWQWSLVCLAIFSTAATSNFPNFFDTQPRHRCYMGESWEIEFTQNALTFDQIIELTGGNMAQMHKQSEQWTGCQQFVADWERGPLIPLNQTDFTKLPVKRLTNRTVPCKRGYVFAFDEHQYQGGIVAEMNLVCDRHWMLPVGTSLFMIGMVLGYVICGIWAGRFGRKNALLFFSVLELLSVWLCSVAYNFWLFSVLRFLVAIGSYAKLSAFNLIILEITVAKYRSLFNALTMLGFNCVGRLILVAVAYEFPNWRALNFGASLHCALTFTYFCLVPESPRWLLTQDRMLDAIRVLQSGRHINHLHKPGHVPSELLERLCHQEQFEHTQARTNQQCSESCEKQIRNPPAKSVREQLIQLLSDWKLIRITALSVLIFNAYSFNFMGLILYTRMIRQSVFLVSLLNSLITIPGTLVAILCYRLSRHRRFPLAAVLFLCGTALMTGGLYTYIVKPERDWVMTIALEIGLMFYAATQCLFFIYIPELYPPAVRAQGFGLASGFGRSGSAGSTYANDMDYTMGHAVPMLLYASVTFAEGLAVLCLPDTTGEERDEINPTSYSSDYKTETRDW</sequence>
<dbReference type="Gene3D" id="1.20.1250.20">
    <property type="entry name" value="MFS general substrate transporter like domains"/>
    <property type="match status" value="1"/>
</dbReference>
<reference evidence="8" key="1">
    <citation type="submission" date="2019-05" db="EMBL/GenBank/DDBJ databases">
        <title>Annotation for the trematode Fasciolopsis buski.</title>
        <authorList>
            <person name="Choi Y.-J."/>
        </authorList>
    </citation>
    <scope>NUCLEOTIDE SEQUENCE</scope>
    <source>
        <strain evidence="8">HT</strain>
        <tissue evidence="8">Whole worm</tissue>
    </source>
</reference>
<feature type="transmembrane region" description="Helical" evidence="6">
    <location>
        <begin position="408"/>
        <end position="433"/>
    </location>
</feature>
<dbReference type="GO" id="GO:0016020">
    <property type="term" value="C:membrane"/>
    <property type="evidence" value="ECO:0007669"/>
    <property type="project" value="UniProtKB-SubCell"/>
</dbReference>
<feature type="transmembrane region" description="Helical" evidence="6">
    <location>
        <begin position="439"/>
        <end position="460"/>
    </location>
</feature>
<keyword evidence="2 6" id="KW-0812">Transmembrane</keyword>
<accession>A0A8E0S5U4</accession>
<feature type="transmembrane region" description="Helical" evidence="6">
    <location>
        <begin position="214"/>
        <end position="233"/>
    </location>
</feature>
<dbReference type="EMBL" id="LUCM01002147">
    <property type="protein sequence ID" value="KAA0197764.1"/>
    <property type="molecule type" value="Genomic_DNA"/>
</dbReference>
<dbReference type="OrthoDB" id="5141738at2759"/>
<proteinExistence type="predicted"/>
<dbReference type="GO" id="GO:0022857">
    <property type="term" value="F:transmembrane transporter activity"/>
    <property type="evidence" value="ECO:0007669"/>
    <property type="project" value="InterPro"/>
</dbReference>
<evidence type="ECO:0000313" key="9">
    <source>
        <dbReference type="Proteomes" id="UP000728185"/>
    </source>
</evidence>
<comment type="caution">
    <text evidence="8">The sequence shown here is derived from an EMBL/GenBank/DDBJ whole genome shotgun (WGS) entry which is preliminary data.</text>
</comment>
<dbReference type="Pfam" id="PF07690">
    <property type="entry name" value="MFS_1"/>
    <property type="match status" value="1"/>
</dbReference>